<dbReference type="Proteomes" id="UP000253509">
    <property type="component" value="Unassembled WGS sequence"/>
</dbReference>
<organism evidence="1 2">
    <name type="scientific">Brevibacterium celere</name>
    <dbReference type="NCBI Taxonomy" id="225845"/>
    <lineage>
        <taxon>Bacteria</taxon>
        <taxon>Bacillati</taxon>
        <taxon>Actinomycetota</taxon>
        <taxon>Actinomycetes</taxon>
        <taxon>Micrococcales</taxon>
        <taxon>Brevibacteriaceae</taxon>
        <taxon>Brevibacterium</taxon>
    </lineage>
</organism>
<dbReference type="Gene3D" id="3.40.960.10">
    <property type="entry name" value="VSR Endonuclease"/>
    <property type="match status" value="1"/>
</dbReference>
<evidence type="ECO:0000313" key="2">
    <source>
        <dbReference type="Proteomes" id="UP000253509"/>
    </source>
</evidence>
<name>A0A366IR58_9MICO</name>
<dbReference type="InterPro" id="IPR011335">
    <property type="entry name" value="Restrct_endonuc-II-like"/>
</dbReference>
<comment type="caution">
    <text evidence="1">The sequence shown here is derived from an EMBL/GenBank/DDBJ whole genome shotgun (WGS) entry which is preliminary data.</text>
</comment>
<dbReference type="SUPFAM" id="SSF52980">
    <property type="entry name" value="Restriction endonuclease-like"/>
    <property type="match status" value="1"/>
</dbReference>
<keyword evidence="2" id="KW-1185">Reference proteome</keyword>
<dbReference type="EMBL" id="QNSB01000001">
    <property type="protein sequence ID" value="RBP74756.1"/>
    <property type="molecule type" value="Genomic_DNA"/>
</dbReference>
<dbReference type="AlphaFoldDB" id="A0A366IR58"/>
<gene>
    <name evidence="1" type="ORF">DFO65_101482</name>
</gene>
<proteinExistence type="predicted"/>
<sequence length="270" mass="31203">MEQGGLRKKREEHRILVRSFVGALPPNSMFSHMSALIVHGLPVPYFQQNVPLRVETIHPRHSVRSTTMLIRQRVCLDTDSAVVDGIPVTSLLRTLWDIGRDYPLPFSVAVGDAAIHNRLTTTEELASYCDSHPARTHQNRIDLMREHIDGRRESIGESICAIRFVEYAITGFEPQVEFFNEYGDVEARPDFTHKKAKVIAEFDGEGKYYLSGDDPKRAFERERRREYRLRNRGYTVFRIRWADLFSADLFLRIKACVERNLAEGPSRRRG</sequence>
<protein>
    <recommendedName>
        <fullName evidence="3">DUF559 domain-containing protein</fullName>
    </recommendedName>
</protein>
<accession>A0A366IR58</accession>
<evidence type="ECO:0000313" key="1">
    <source>
        <dbReference type="EMBL" id="RBP74756.1"/>
    </source>
</evidence>
<reference evidence="1 2" key="1">
    <citation type="submission" date="2018-06" db="EMBL/GenBank/DDBJ databases">
        <title>Freshwater and sediment microbial communities from various areas in North America, analyzing microbe dynamics in response to fracking.</title>
        <authorList>
            <person name="Lamendella R."/>
        </authorList>
    </citation>
    <scope>NUCLEOTIDE SEQUENCE [LARGE SCALE GENOMIC DNA]</scope>
    <source>
        <strain evidence="1 2">3b_TX</strain>
    </source>
</reference>
<evidence type="ECO:0008006" key="3">
    <source>
        <dbReference type="Google" id="ProtNLM"/>
    </source>
</evidence>